<dbReference type="EMBL" id="LK996017">
    <property type="protein sequence ID" value="CDX02218.1"/>
    <property type="molecule type" value="Genomic_DNA"/>
</dbReference>
<sequence>MKKQAVVIYEKDNVATCVDHIPAGTTISFFRGSQAESLTVCQDIPLGHKVALIPIAQSSHVVKYGESIGAATIDIQPGQHVHVHNMESQRGRGDLDTDKEGSR</sequence>
<gene>
    <name evidence="4" type="ORF">DPCES_2331</name>
</gene>
<dbReference type="GO" id="GO:0016829">
    <property type="term" value="F:lyase activity"/>
    <property type="evidence" value="ECO:0007669"/>
    <property type="project" value="UniProtKB-KW"/>
</dbReference>
<dbReference type="InterPro" id="IPR013974">
    <property type="entry name" value="SAF"/>
</dbReference>
<dbReference type="GO" id="GO:0019698">
    <property type="term" value="P:D-galacturonate catabolic process"/>
    <property type="evidence" value="ECO:0007669"/>
    <property type="project" value="TreeGrafter"/>
</dbReference>
<dbReference type="SMART" id="SM00858">
    <property type="entry name" value="SAF"/>
    <property type="match status" value="1"/>
</dbReference>
<protein>
    <submittedName>
        <fullName evidence="4">SAF domain protein</fullName>
    </submittedName>
</protein>
<dbReference type="InterPro" id="IPR044144">
    <property type="entry name" value="SAF_UxaA/GarD"/>
</dbReference>
<dbReference type="PANTHER" id="PTHR30536">
    <property type="entry name" value="ALTRONATE/GALACTARATE DEHYDRATASE"/>
    <property type="match status" value="1"/>
</dbReference>
<dbReference type="CDD" id="cd11613">
    <property type="entry name" value="SAF_AH_GD"/>
    <property type="match status" value="1"/>
</dbReference>
<evidence type="ECO:0000313" key="4">
    <source>
        <dbReference type="EMBL" id="CDX02218.1"/>
    </source>
</evidence>
<feature type="domain" description="SAF" evidence="3">
    <location>
        <begin position="12"/>
        <end position="87"/>
    </location>
</feature>
<proteinExistence type="predicted"/>
<organism evidence="4">
    <name type="scientific">Desulfitobacterium hafniense</name>
    <name type="common">Desulfitobacterium frappieri</name>
    <dbReference type="NCBI Taxonomy" id="49338"/>
    <lineage>
        <taxon>Bacteria</taxon>
        <taxon>Bacillati</taxon>
        <taxon>Bacillota</taxon>
        <taxon>Clostridia</taxon>
        <taxon>Eubacteriales</taxon>
        <taxon>Desulfitobacteriaceae</taxon>
        <taxon>Desulfitobacterium</taxon>
    </lineage>
</organism>
<dbReference type="InterPro" id="IPR052172">
    <property type="entry name" value="UxaA_altronate/galactarate_dh"/>
</dbReference>
<dbReference type="FunFam" id="2.30.130.110:FF:000003">
    <property type="entry name" value="D-galactarate dehydratase"/>
    <property type="match status" value="1"/>
</dbReference>
<keyword evidence="1" id="KW-0456">Lyase</keyword>
<dbReference type="Pfam" id="PF08666">
    <property type="entry name" value="SAF"/>
    <property type="match status" value="1"/>
</dbReference>
<name>A0A098B066_DESHA</name>
<evidence type="ECO:0000256" key="2">
    <source>
        <dbReference type="SAM" id="MobiDB-lite"/>
    </source>
</evidence>
<accession>A0A098B066</accession>
<dbReference type="PANTHER" id="PTHR30536:SF5">
    <property type="entry name" value="ALTRONATE DEHYDRATASE"/>
    <property type="match status" value="1"/>
</dbReference>
<dbReference type="Gene3D" id="2.30.130.110">
    <property type="match status" value="1"/>
</dbReference>
<feature type="region of interest" description="Disordered" evidence="2">
    <location>
        <begin position="84"/>
        <end position="103"/>
    </location>
</feature>
<evidence type="ECO:0000256" key="1">
    <source>
        <dbReference type="ARBA" id="ARBA00023239"/>
    </source>
</evidence>
<dbReference type="RefSeq" id="WP_015944503.1">
    <property type="nucleotide sequence ID" value="NZ_CABKQQ010000042.1"/>
</dbReference>
<reference evidence="4" key="1">
    <citation type="submission" date="2014-07" db="EMBL/GenBank/DDBJ databases">
        <authorList>
            <person name="Hornung V.Bastian."/>
        </authorList>
    </citation>
    <scope>NUCLEOTIDE SEQUENCE</scope>
    <source>
        <strain evidence="4">PCE-S</strain>
    </source>
</reference>
<dbReference type="AlphaFoldDB" id="A0A098B066"/>
<dbReference type="PATRIC" id="fig|49338.4.peg.2507"/>
<evidence type="ECO:0000259" key="3">
    <source>
        <dbReference type="SMART" id="SM00858"/>
    </source>
</evidence>